<dbReference type="FunFam" id="3.30.420.10:FF:000045">
    <property type="entry name" value="3'-5' exonuclease DinG"/>
    <property type="match status" value="1"/>
</dbReference>
<evidence type="ECO:0000256" key="3">
    <source>
        <dbReference type="ARBA" id="ARBA00022839"/>
    </source>
</evidence>
<sequence length="221" mass="25853">MFNWFKKRTKQFTLPEFWNDYENSFSPDTHKDLKTARFVVLDTETTGFSYSKDRILCIGAVEILNYEIQIAHSFETYIKQERFNEKTVEIHGIIKNERLKTVTEYEAIEKFLEYLGNAIIVAHHAKFDVTMINKMLERHGFPHLKNKILDTVHLYNATRIKTNFNRQEELSLDNIADKYLLDVSDRHTAAGDALITALVFLKTTTILKNKKGITLKTLFKV</sequence>
<evidence type="ECO:0000313" key="9">
    <source>
        <dbReference type="Proteomes" id="UP001368318"/>
    </source>
</evidence>
<protein>
    <submittedName>
        <fullName evidence="7">3'-5' exonuclease</fullName>
    </submittedName>
</protein>
<dbReference type="SMART" id="SM00479">
    <property type="entry name" value="EXOIII"/>
    <property type="match status" value="1"/>
</dbReference>
<dbReference type="Gene3D" id="3.30.420.10">
    <property type="entry name" value="Ribonuclease H-like superfamily/Ribonuclease H"/>
    <property type="match status" value="1"/>
</dbReference>
<dbReference type="InterPro" id="IPR006054">
    <property type="entry name" value="DnaQ"/>
</dbReference>
<accession>A0AAU6P0J1</accession>
<dbReference type="Pfam" id="PF00929">
    <property type="entry name" value="RNase_T"/>
    <property type="match status" value="1"/>
</dbReference>
<dbReference type="RefSeq" id="WP_338733589.1">
    <property type="nucleotide sequence ID" value="NZ_CP136924.1"/>
</dbReference>
<keyword evidence="2" id="KW-0378">Hydrolase</keyword>
<comment type="subunit">
    <text evidence="5">DNA polymerase III contains a core (composed of alpha, epsilon and theta chains) that associates with a tau subunit. This core dimerizes to form the POLIII' complex. PolIII' associates with the gamma complex (composed of gamma, delta, delta', psi and chi chains) and with the beta chain to form the complete DNA polymerase III complex.</text>
</comment>
<evidence type="ECO:0000256" key="2">
    <source>
        <dbReference type="ARBA" id="ARBA00022801"/>
    </source>
</evidence>
<proteinExistence type="predicted"/>
<evidence type="ECO:0000256" key="1">
    <source>
        <dbReference type="ARBA" id="ARBA00022722"/>
    </source>
</evidence>
<dbReference type="NCBIfam" id="TIGR00573">
    <property type="entry name" value="dnaq"/>
    <property type="match status" value="1"/>
</dbReference>
<reference evidence="7 9" key="1">
    <citation type="submission" date="2023-10" db="EMBL/GenBank/DDBJ databases">
        <title>Culture-based analysis of two novel bacteria associated with mangrove crab gills.</title>
        <authorList>
            <person name="Yang X."/>
            <person name="Garuglieri E."/>
            <person name="Van Goethem M.W."/>
            <person name="Fusi M."/>
            <person name="Marasco R."/>
            <person name="Daffonchio D.G."/>
        </authorList>
    </citation>
    <scope>NUCLEOTIDE SEQUENCE [LARGE SCALE GENOMIC DNA]</scope>
    <source>
        <strain evidence="8">UG2-1</strain>
        <strain evidence="7">UG2-2</strain>
        <strain evidence="9">UG2_2</strain>
    </source>
</reference>
<dbReference type="GO" id="GO:0003887">
    <property type="term" value="F:DNA-directed DNA polymerase activity"/>
    <property type="evidence" value="ECO:0007669"/>
    <property type="project" value="InterPro"/>
</dbReference>
<dbReference type="SUPFAM" id="SSF53098">
    <property type="entry name" value="Ribonuclease H-like"/>
    <property type="match status" value="1"/>
</dbReference>
<dbReference type="InterPro" id="IPR013520">
    <property type="entry name" value="Ribonucl_H"/>
</dbReference>
<evidence type="ECO:0000313" key="8">
    <source>
        <dbReference type="EMBL" id="WXA14220.1"/>
    </source>
</evidence>
<evidence type="ECO:0000256" key="5">
    <source>
        <dbReference type="ARBA" id="ARBA00026073"/>
    </source>
</evidence>
<dbReference type="GO" id="GO:0006260">
    <property type="term" value="P:DNA replication"/>
    <property type="evidence" value="ECO:0007669"/>
    <property type="project" value="InterPro"/>
</dbReference>
<evidence type="ECO:0000313" key="7">
    <source>
        <dbReference type="EMBL" id="WXA03358.1"/>
    </source>
</evidence>
<evidence type="ECO:0000259" key="6">
    <source>
        <dbReference type="SMART" id="SM00479"/>
    </source>
</evidence>
<dbReference type="Proteomes" id="UP001368318">
    <property type="component" value="Chromosome"/>
</dbReference>
<dbReference type="InterPro" id="IPR012337">
    <property type="entry name" value="RNaseH-like_sf"/>
</dbReference>
<dbReference type="GO" id="GO:0005829">
    <property type="term" value="C:cytosol"/>
    <property type="evidence" value="ECO:0007669"/>
    <property type="project" value="TreeGrafter"/>
</dbReference>
<dbReference type="GO" id="GO:0003677">
    <property type="term" value="F:DNA binding"/>
    <property type="evidence" value="ECO:0007669"/>
    <property type="project" value="InterPro"/>
</dbReference>
<organism evidence="7 9">
    <name type="scientific">Mangrovimonas cancribranchiae</name>
    <dbReference type="NCBI Taxonomy" id="3080055"/>
    <lineage>
        <taxon>Bacteria</taxon>
        <taxon>Pseudomonadati</taxon>
        <taxon>Bacteroidota</taxon>
        <taxon>Flavobacteriia</taxon>
        <taxon>Flavobacteriales</taxon>
        <taxon>Flavobacteriaceae</taxon>
        <taxon>Mangrovimonas</taxon>
    </lineage>
</organism>
<keyword evidence="9" id="KW-1185">Reference proteome</keyword>
<dbReference type="KEGG" id="mcaa:R3L15_04925"/>
<dbReference type="PANTHER" id="PTHR30231:SF4">
    <property type="entry name" value="PROTEIN NEN2"/>
    <property type="match status" value="1"/>
</dbReference>
<gene>
    <name evidence="8" type="ORF">R3L15_04925</name>
    <name evidence="7" type="ORF">R3L16_02475</name>
</gene>
<keyword evidence="3 7" id="KW-0269">Exonuclease</keyword>
<dbReference type="InterPro" id="IPR036397">
    <property type="entry name" value="RNaseH_sf"/>
</dbReference>
<dbReference type="PANTHER" id="PTHR30231">
    <property type="entry name" value="DNA POLYMERASE III SUBUNIT EPSILON"/>
    <property type="match status" value="1"/>
</dbReference>
<comment type="function">
    <text evidence="4">DNA polymerase III is a complex, multichain enzyme responsible for most of the replicative synthesis in bacteria. The epsilon subunit contain the editing function and is a proofreading 3'-5' exonuclease.</text>
</comment>
<name>A0AAU6P0J1_9FLAO</name>
<dbReference type="GO" id="GO:0008408">
    <property type="term" value="F:3'-5' exonuclease activity"/>
    <property type="evidence" value="ECO:0007669"/>
    <property type="project" value="TreeGrafter"/>
</dbReference>
<dbReference type="EMBL" id="CP136924">
    <property type="protein sequence ID" value="WXA03358.1"/>
    <property type="molecule type" value="Genomic_DNA"/>
</dbReference>
<dbReference type="EMBL" id="CP136925">
    <property type="protein sequence ID" value="WXA14220.1"/>
    <property type="molecule type" value="Genomic_DNA"/>
</dbReference>
<keyword evidence="1" id="KW-0540">Nuclease</keyword>
<evidence type="ECO:0000256" key="4">
    <source>
        <dbReference type="ARBA" id="ARBA00025483"/>
    </source>
</evidence>
<dbReference type="CDD" id="cd06127">
    <property type="entry name" value="DEDDh"/>
    <property type="match status" value="1"/>
</dbReference>
<dbReference type="AlphaFoldDB" id="A0AAU6P0J1"/>
<feature type="domain" description="Exonuclease" evidence="6">
    <location>
        <begin position="37"/>
        <end position="209"/>
    </location>
</feature>